<organism evidence="6 7">
    <name type="scientific">Streptomyces purpureus</name>
    <dbReference type="NCBI Taxonomy" id="1951"/>
    <lineage>
        <taxon>Bacteria</taxon>
        <taxon>Bacillati</taxon>
        <taxon>Actinomycetota</taxon>
        <taxon>Actinomycetes</taxon>
        <taxon>Kitasatosporales</taxon>
        <taxon>Streptomycetaceae</taxon>
        <taxon>Streptomyces</taxon>
    </lineage>
</organism>
<dbReference type="Gene3D" id="3.40.630.190">
    <property type="entry name" value="LCP protein"/>
    <property type="match status" value="1"/>
</dbReference>
<accession>A0A918LPZ3</accession>
<feature type="compositionally biased region" description="Basic residues" evidence="2">
    <location>
        <begin position="68"/>
        <end position="81"/>
    </location>
</feature>
<dbReference type="EMBL" id="BMQQ01000010">
    <property type="protein sequence ID" value="GGT35635.1"/>
    <property type="molecule type" value="Genomic_DNA"/>
</dbReference>
<sequence length="583" mass="61870">MGQSSVRGEGTRKRVSRARDLGWDDSLYAEGADGNVPSQREGSGGGGRSGRGGSGGGGDRGPGGGGRSRGRRRGNPRRRARSGKRRIFRWIAIVLSLLILGTAGAGYLYYQHLNSNIRSGGRAGGESGVKKPNANGNTALNILLIGSDSRAKAENVALGGGRDLKDAKPLADVQMLLHISADRKNASVISIPRDTMVQVPECRDDKGETYRSSFSPINETLQRGGPGCTLTTWESITGVYVDHWMMIDFAGVVSMADAIGGVKVCVEHGVWDRPTRQVKGGSGLKIPAGDNIIKGEDALKWLRTRHAFYSDQGRSKAQHMYMNSMIRTLKSQSVWTDTGRLMDLAEAGTKALQVSEEIGTVKGLFDVAMQLKDVPTNRITMMTMPAAEWSQNKNKLVPVEKDADKLWAMLREDVAFDKNGKPADAKPSTAPSTPAGPAAAAPNTLGVTVVNGTGGGGEASIKGRAGRLKDVLRGKGFTQASASQSGEPRKDTVVRYAQKDGAQGKADALSVATALGIPPTAVRADAKAEGLTLVIGADWREGDTFAKPKPVEGDLPENVEASNGADESGCMPVYEPYRWNGKD</sequence>
<name>A0A918LPZ3_9ACTN</name>
<feature type="compositionally biased region" description="Low complexity" evidence="2">
    <location>
        <begin position="425"/>
        <end position="442"/>
    </location>
</feature>
<feature type="region of interest" description="Disordered" evidence="2">
    <location>
        <begin position="418"/>
        <end position="442"/>
    </location>
</feature>
<evidence type="ECO:0000259" key="4">
    <source>
        <dbReference type="Pfam" id="PF03816"/>
    </source>
</evidence>
<dbReference type="Gene3D" id="3.30.70.2390">
    <property type="match status" value="1"/>
</dbReference>
<dbReference type="Pfam" id="PF13399">
    <property type="entry name" value="LytR_C"/>
    <property type="match status" value="1"/>
</dbReference>
<dbReference type="RefSeq" id="WP_189202161.1">
    <property type="nucleotide sequence ID" value="NZ_BMQQ01000010.1"/>
</dbReference>
<proteinExistence type="inferred from homology"/>
<comment type="caution">
    <text evidence="6">The sequence shown here is derived from an EMBL/GenBank/DDBJ whole genome shotgun (WGS) entry which is preliminary data.</text>
</comment>
<evidence type="ECO:0000313" key="6">
    <source>
        <dbReference type="EMBL" id="GGT35635.1"/>
    </source>
</evidence>
<dbReference type="InterPro" id="IPR050922">
    <property type="entry name" value="LytR/CpsA/Psr_CW_biosynth"/>
</dbReference>
<dbReference type="AlphaFoldDB" id="A0A918LPZ3"/>
<evidence type="ECO:0000256" key="3">
    <source>
        <dbReference type="SAM" id="Phobius"/>
    </source>
</evidence>
<dbReference type="Pfam" id="PF03816">
    <property type="entry name" value="LytR_cpsA_psr"/>
    <property type="match status" value="1"/>
</dbReference>
<dbReference type="Proteomes" id="UP000619486">
    <property type="component" value="Unassembled WGS sequence"/>
</dbReference>
<dbReference type="PANTHER" id="PTHR33392">
    <property type="entry name" value="POLYISOPRENYL-TEICHOIC ACID--PEPTIDOGLYCAN TEICHOIC ACID TRANSFERASE TAGU"/>
    <property type="match status" value="1"/>
</dbReference>
<feature type="region of interest" description="Disordered" evidence="2">
    <location>
        <begin position="546"/>
        <end position="572"/>
    </location>
</feature>
<gene>
    <name evidence="6" type="ORF">GCM10014713_31660</name>
</gene>
<keyword evidence="7" id="KW-1185">Reference proteome</keyword>
<dbReference type="NCBIfam" id="TIGR00350">
    <property type="entry name" value="lytR_cpsA_psr"/>
    <property type="match status" value="1"/>
</dbReference>
<dbReference type="InterPro" id="IPR004474">
    <property type="entry name" value="LytR_CpsA_psr"/>
</dbReference>
<comment type="similarity">
    <text evidence="1">Belongs to the LytR/CpsA/Psr (LCP) family.</text>
</comment>
<feature type="domain" description="Cell envelope-related transcriptional attenuator" evidence="4">
    <location>
        <begin position="171"/>
        <end position="330"/>
    </location>
</feature>
<keyword evidence="3" id="KW-1133">Transmembrane helix</keyword>
<evidence type="ECO:0000313" key="7">
    <source>
        <dbReference type="Proteomes" id="UP000619486"/>
    </source>
</evidence>
<evidence type="ECO:0000256" key="1">
    <source>
        <dbReference type="ARBA" id="ARBA00006068"/>
    </source>
</evidence>
<reference evidence="6" key="2">
    <citation type="submission" date="2020-09" db="EMBL/GenBank/DDBJ databases">
        <authorList>
            <person name="Sun Q."/>
            <person name="Ohkuma M."/>
        </authorList>
    </citation>
    <scope>NUCLEOTIDE SEQUENCE</scope>
    <source>
        <strain evidence="6">JCM 3172</strain>
    </source>
</reference>
<keyword evidence="3" id="KW-0812">Transmembrane</keyword>
<dbReference type="InterPro" id="IPR027381">
    <property type="entry name" value="LytR/CpsA/Psr_C"/>
</dbReference>
<dbReference type="PANTHER" id="PTHR33392:SF6">
    <property type="entry name" value="POLYISOPRENYL-TEICHOIC ACID--PEPTIDOGLYCAN TEICHOIC ACID TRANSFERASE TAGU"/>
    <property type="match status" value="1"/>
</dbReference>
<feature type="domain" description="LytR/CpsA/Psr regulator C-terminal" evidence="5">
    <location>
        <begin position="446"/>
        <end position="539"/>
    </location>
</feature>
<protein>
    <submittedName>
        <fullName evidence="6">Transcriptional regulator</fullName>
    </submittedName>
</protein>
<keyword evidence="3" id="KW-0472">Membrane</keyword>
<feature type="transmembrane region" description="Helical" evidence="3">
    <location>
        <begin position="87"/>
        <end position="110"/>
    </location>
</feature>
<evidence type="ECO:0000256" key="2">
    <source>
        <dbReference type="SAM" id="MobiDB-lite"/>
    </source>
</evidence>
<reference evidence="6" key="1">
    <citation type="journal article" date="2014" name="Int. J. Syst. Evol. Microbiol.">
        <title>Complete genome sequence of Corynebacterium casei LMG S-19264T (=DSM 44701T), isolated from a smear-ripened cheese.</title>
        <authorList>
            <consortium name="US DOE Joint Genome Institute (JGI-PGF)"/>
            <person name="Walter F."/>
            <person name="Albersmeier A."/>
            <person name="Kalinowski J."/>
            <person name="Ruckert C."/>
        </authorList>
    </citation>
    <scope>NUCLEOTIDE SEQUENCE</scope>
    <source>
        <strain evidence="6">JCM 3172</strain>
    </source>
</reference>
<evidence type="ECO:0000259" key="5">
    <source>
        <dbReference type="Pfam" id="PF13399"/>
    </source>
</evidence>
<feature type="region of interest" description="Disordered" evidence="2">
    <location>
        <begin position="26"/>
        <end position="81"/>
    </location>
</feature>
<feature type="compositionally biased region" description="Gly residues" evidence="2">
    <location>
        <begin position="42"/>
        <end position="67"/>
    </location>
</feature>